<sequence length="315" mass="35059">MHSPQSFSKLSETVAYTVQSSDVIEDLQIHVLEEGTQNIVWYKERFLSDDEIIENVVEQATSKLCWTIHRPKRGWYLRIKAPSFPRGASIHLSPVPKTSPFYVEGALTFQCRVNTPKSSKLEERTSVEKSSMESLTPTLTESSESTAHSYPPTPPFSPSDDALSKSPSLVPHGSSEVQQFILAPHSSPHVPHQETSSFLSRAFAAFKNNKPSHSLSFTLCPLPRNDRSNSQNTERPASPHCHSPSLSAIIPPSPDPLVTFHDRTPVWTFGSSTGLMEIDVALERETGVNRSFWVCIALAYMEFLTEREASILHGS</sequence>
<dbReference type="Proteomes" id="UP000053477">
    <property type="component" value="Unassembled WGS sequence"/>
</dbReference>
<reference evidence="2 3" key="1">
    <citation type="submission" date="2015-04" db="EMBL/GenBank/DDBJ databases">
        <title>Complete genome sequence of Schizopora paradoxa KUC8140, a cosmopolitan wood degrader in East Asia.</title>
        <authorList>
            <consortium name="DOE Joint Genome Institute"/>
            <person name="Min B."/>
            <person name="Park H."/>
            <person name="Jang Y."/>
            <person name="Kim J.-J."/>
            <person name="Kim K.H."/>
            <person name="Pangilinan J."/>
            <person name="Lipzen A."/>
            <person name="Riley R."/>
            <person name="Grigoriev I.V."/>
            <person name="Spatafora J.W."/>
            <person name="Choi I.-G."/>
        </authorList>
    </citation>
    <scope>NUCLEOTIDE SEQUENCE [LARGE SCALE GENOMIC DNA]</scope>
    <source>
        <strain evidence="2 3">KUC8140</strain>
    </source>
</reference>
<gene>
    <name evidence="2" type="ORF">SCHPADRAFT_844661</name>
</gene>
<dbReference type="EMBL" id="KQ085892">
    <property type="protein sequence ID" value="KLO18727.1"/>
    <property type="molecule type" value="Genomic_DNA"/>
</dbReference>
<proteinExistence type="predicted"/>
<accession>A0A0H2S3T3</accession>
<evidence type="ECO:0000313" key="2">
    <source>
        <dbReference type="EMBL" id="KLO18727.1"/>
    </source>
</evidence>
<keyword evidence="3" id="KW-1185">Reference proteome</keyword>
<evidence type="ECO:0000256" key="1">
    <source>
        <dbReference type="SAM" id="MobiDB-lite"/>
    </source>
</evidence>
<feature type="region of interest" description="Disordered" evidence="1">
    <location>
        <begin position="223"/>
        <end position="245"/>
    </location>
</feature>
<feature type="compositionally biased region" description="Basic and acidic residues" evidence="1">
    <location>
        <begin position="119"/>
        <end position="131"/>
    </location>
</feature>
<name>A0A0H2S3T3_9AGAM</name>
<dbReference type="STRING" id="27342.A0A0H2S3T3"/>
<feature type="compositionally biased region" description="Low complexity" evidence="1">
    <location>
        <begin position="132"/>
        <end position="146"/>
    </location>
</feature>
<protein>
    <submittedName>
        <fullName evidence="2">Uncharacterized protein</fullName>
    </submittedName>
</protein>
<organism evidence="2 3">
    <name type="scientific">Schizopora paradoxa</name>
    <dbReference type="NCBI Taxonomy" id="27342"/>
    <lineage>
        <taxon>Eukaryota</taxon>
        <taxon>Fungi</taxon>
        <taxon>Dikarya</taxon>
        <taxon>Basidiomycota</taxon>
        <taxon>Agaricomycotina</taxon>
        <taxon>Agaricomycetes</taxon>
        <taxon>Hymenochaetales</taxon>
        <taxon>Schizoporaceae</taxon>
        <taxon>Schizopora</taxon>
    </lineage>
</organism>
<dbReference type="OrthoDB" id="3362250at2759"/>
<evidence type="ECO:0000313" key="3">
    <source>
        <dbReference type="Proteomes" id="UP000053477"/>
    </source>
</evidence>
<dbReference type="InParanoid" id="A0A0H2S3T3"/>
<dbReference type="AlphaFoldDB" id="A0A0H2S3T3"/>
<feature type="region of interest" description="Disordered" evidence="1">
    <location>
        <begin position="118"/>
        <end position="172"/>
    </location>
</feature>